<dbReference type="PANTHER" id="PTHR12788">
    <property type="entry name" value="PROTEIN-TYROSINE SULFOTRANSFERASE 2"/>
    <property type="match status" value="1"/>
</dbReference>
<sequence>MALTESELNDLQSLMQDERFDDAIVAARGMLRRNADVPLLYNVMGVAMMQTGRPDDATRAFQRAHAMAPDYTEVTHNLVAALIGTGRVAEAEAPIRAALRDRPGDPSLLRNLASALVLKADWPAAQEAAKQAMIAEPGHPAARVMLASIQREQGQLTEALETLAPLADVAEAQLVRGEILAAQGEPGAARAAFEAALALDPAEVAAWEGIAAVTTFAPDDPRLDRLRAALDAASGEARTRLSFVLARALADSGADAQVFALLDTAQAVRRQQAPAYSHAQRRKEIGRIRTLFGPEQVAALSAQGRTDVQPVFLIGMPGTAAETVARALAAHPQIHATDAPGAIPGLGRAVLAAPRVMTPDWVAARAGALASGASDAPRLFDPTPANADWAGLILTLFPKARIVHVTRDPRATALDLYAQDMPAEPFPWAHDLEDIASYHAQLDALIEHWQAQFPDAFVTCRYEGLRADPDPQLRALAEALGLAPHPAMMEALDAPGAFEDWTRHEDALAPFIRAMARQDRPL</sequence>
<evidence type="ECO:0000256" key="2">
    <source>
        <dbReference type="PROSITE-ProRule" id="PRU00339"/>
    </source>
</evidence>
<evidence type="ECO:0000256" key="1">
    <source>
        <dbReference type="ARBA" id="ARBA00022679"/>
    </source>
</evidence>
<evidence type="ECO:0000259" key="3">
    <source>
        <dbReference type="Pfam" id="PF09976"/>
    </source>
</evidence>
<dbReference type="Proteomes" id="UP000244940">
    <property type="component" value="Unassembled WGS sequence"/>
</dbReference>
<dbReference type="InterPro" id="IPR018704">
    <property type="entry name" value="SecYEG/CpoB_TPR"/>
</dbReference>
<dbReference type="Gene3D" id="1.25.40.10">
    <property type="entry name" value="Tetratricopeptide repeat domain"/>
    <property type="match status" value="2"/>
</dbReference>
<proteinExistence type="predicted"/>
<evidence type="ECO:0000313" key="4">
    <source>
        <dbReference type="EMBL" id="PWE27728.1"/>
    </source>
</evidence>
<reference evidence="4 5" key="1">
    <citation type="submission" date="2018-05" db="EMBL/GenBank/DDBJ databases">
        <title>Pararhodobacter marina sp. nov., isolated from deep-sea water of the Indian Ocean.</title>
        <authorList>
            <person name="Lai Q.Sr."/>
            <person name="Liu X."/>
            <person name="Shao Z."/>
        </authorList>
    </citation>
    <scope>NUCLEOTIDE SEQUENCE [LARGE SCALE GENOMIC DNA]</scope>
    <source>
        <strain evidence="4 5">CIC4N-9</strain>
    </source>
</reference>
<comment type="caution">
    <text evidence="4">The sequence shown here is derived from an EMBL/GenBank/DDBJ whole genome shotgun (WGS) entry which is preliminary data.</text>
</comment>
<protein>
    <recommendedName>
        <fullName evidence="3">Ancillary SecYEG translocon subunit/Cell division coordinator CpoB TPR domain-containing protein</fullName>
    </recommendedName>
</protein>
<dbReference type="OrthoDB" id="9800698at2"/>
<evidence type="ECO:0000313" key="5">
    <source>
        <dbReference type="Proteomes" id="UP000244940"/>
    </source>
</evidence>
<feature type="repeat" description="TPR" evidence="2">
    <location>
        <begin position="38"/>
        <end position="71"/>
    </location>
</feature>
<dbReference type="Pfam" id="PF09976">
    <property type="entry name" value="TPR_21"/>
    <property type="match status" value="1"/>
</dbReference>
<dbReference type="PANTHER" id="PTHR12788:SF10">
    <property type="entry name" value="PROTEIN-TYROSINE SULFOTRANSFERASE"/>
    <property type="match status" value="1"/>
</dbReference>
<dbReference type="InterPro" id="IPR026634">
    <property type="entry name" value="TPST-like"/>
</dbReference>
<feature type="repeat" description="TPR" evidence="2">
    <location>
        <begin position="170"/>
        <end position="203"/>
    </location>
</feature>
<dbReference type="InterPro" id="IPR027417">
    <property type="entry name" value="P-loop_NTPase"/>
</dbReference>
<dbReference type="AlphaFoldDB" id="A0A2U2C758"/>
<dbReference type="SUPFAM" id="SSF48452">
    <property type="entry name" value="TPR-like"/>
    <property type="match status" value="1"/>
</dbReference>
<accession>A0A2U2C758</accession>
<organism evidence="4 5">
    <name type="scientific">Pararhodobacter marinus</name>
    <dbReference type="NCBI Taxonomy" id="2184063"/>
    <lineage>
        <taxon>Bacteria</taxon>
        <taxon>Pseudomonadati</taxon>
        <taxon>Pseudomonadota</taxon>
        <taxon>Alphaproteobacteria</taxon>
        <taxon>Rhodobacterales</taxon>
        <taxon>Paracoccaceae</taxon>
        <taxon>Pararhodobacter</taxon>
    </lineage>
</organism>
<keyword evidence="5" id="KW-1185">Reference proteome</keyword>
<dbReference type="GeneID" id="94366187"/>
<dbReference type="Pfam" id="PF14559">
    <property type="entry name" value="TPR_19"/>
    <property type="match status" value="1"/>
</dbReference>
<dbReference type="Pfam" id="PF13469">
    <property type="entry name" value="Sulfotransfer_3"/>
    <property type="match status" value="1"/>
</dbReference>
<dbReference type="SUPFAM" id="SSF52540">
    <property type="entry name" value="P-loop containing nucleoside triphosphate hydrolases"/>
    <property type="match status" value="1"/>
</dbReference>
<keyword evidence="2" id="KW-0802">TPR repeat</keyword>
<dbReference type="RefSeq" id="WP_109534144.1">
    <property type="nucleotide sequence ID" value="NZ_QEYD01000009.1"/>
</dbReference>
<dbReference type="SMART" id="SM00028">
    <property type="entry name" value="TPR"/>
    <property type="match status" value="3"/>
</dbReference>
<dbReference type="InterPro" id="IPR011990">
    <property type="entry name" value="TPR-like_helical_dom_sf"/>
</dbReference>
<dbReference type="Gene3D" id="3.40.50.300">
    <property type="entry name" value="P-loop containing nucleotide triphosphate hydrolases"/>
    <property type="match status" value="1"/>
</dbReference>
<dbReference type="EMBL" id="QEYD01000009">
    <property type="protein sequence ID" value="PWE27728.1"/>
    <property type="molecule type" value="Genomic_DNA"/>
</dbReference>
<dbReference type="PROSITE" id="PS50005">
    <property type="entry name" value="TPR"/>
    <property type="match status" value="2"/>
</dbReference>
<name>A0A2U2C758_9RHOB</name>
<keyword evidence="1" id="KW-0808">Transferase</keyword>
<dbReference type="InterPro" id="IPR019734">
    <property type="entry name" value="TPR_rpt"/>
</dbReference>
<feature type="domain" description="Ancillary SecYEG translocon subunit/Cell division coordinator CpoB TPR" evidence="3">
    <location>
        <begin position="116"/>
        <end position="199"/>
    </location>
</feature>
<gene>
    <name evidence="4" type="ORF">C4N9_14930</name>
</gene>
<dbReference type="GO" id="GO:0008476">
    <property type="term" value="F:protein-tyrosine sulfotransferase activity"/>
    <property type="evidence" value="ECO:0007669"/>
    <property type="project" value="InterPro"/>
</dbReference>